<sequence length="84" mass="9368">MSTINYGRVREALLKKQQVVAEYNGHIRELCPHVIGRKNGREQALFYQLPIPLISPLDSGGIRHPVPIQSAMVFRLNPPPLVGA</sequence>
<protein>
    <submittedName>
        <fullName evidence="1">Uncharacterized protein</fullName>
    </submittedName>
</protein>
<gene>
    <name evidence="1" type="ORF">SAMN04489760_1372</name>
</gene>
<dbReference type="RefSeq" id="WP_093884670.1">
    <property type="nucleotide sequence ID" value="NZ_FOBS01000037.1"/>
</dbReference>
<keyword evidence="2" id="KW-1185">Reference proteome</keyword>
<accession>A0A1H8AJE8</accession>
<name>A0A1H8AJE8_9BACT</name>
<evidence type="ECO:0000313" key="1">
    <source>
        <dbReference type="EMBL" id="SEM70850.1"/>
    </source>
</evidence>
<dbReference type="STRING" id="43775.SAMN04489760_1372"/>
<dbReference type="EMBL" id="FOBS01000037">
    <property type="protein sequence ID" value="SEM70850.1"/>
    <property type="molecule type" value="Genomic_DNA"/>
</dbReference>
<dbReference type="Proteomes" id="UP000198744">
    <property type="component" value="Unassembled WGS sequence"/>
</dbReference>
<dbReference type="OrthoDB" id="7041725at2"/>
<dbReference type="AlphaFoldDB" id="A0A1H8AJE8"/>
<reference evidence="1 2" key="1">
    <citation type="submission" date="2016-10" db="EMBL/GenBank/DDBJ databases">
        <authorList>
            <person name="de Groot N.N."/>
        </authorList>
    </citation>
    <scope>NUCLEOTIDE SEQUENCE [LARGE SCALE GENOMIC DNA]</scope>
    <source>
        <strain evidence="1 2">DSM 8423</strain>
    </source>
</reference>
<proteinExistence type="predicted"/>
<evidence type="ECO:0000313" key="2">
    <source>
        <dbReference type="Proteomes" id="UP000198744"/>
    </source>
</evidence>
<organism evidence="1 2">
    <name type="scientific">Syntrophus gentianae</name>
    <dbReference type="NCBI Taxonomy" id="43775"/>
    <lineage>
        <taxon>Bacteria</taxon>
        <taxon>Pseudomonadati</taxon>
        <taxon>Thermodesulfobacteriota</taxon>
        <taxon>Syntrophia</taxon>
        <taxon>Syntrophales</taxon>
        <taxon>Syntrophaceae</taxon>
        <taxon>Syntrophus</taxon>
    </lineage>
</organism>